<dbReference type="EMBL" id="LSRL02001694">
    <property type="protein sequence ID" value="TDG38895.1"/>
    <property type="molecule type" value="Genomic_DNA"/>
</dbReference>
<dbReference type="InterPro" id="IPR051320">
    <property type="entry name" value="Viral_Replic_Matur_Polypro"/>
</dbReference>
<reference evidence="3 4" key="1">
    <citation type="journal article" date="2019" name="J. Hered.">
        <title>An Improved Genome Assembly for Drosophila navojoa, the Basal Species in the mojavensis Cluster.</title>
        <authorList>
            <person name="Vanderlinde T."/>
            <person name="Dupim E.G."/>
            <person name="Nazario-Yepiz N.O."/>
            <person name="Carvalho A.B."/>
        </authorList>
    </citation>
    <scope>NUCLEOTIDE SEQUENCE [LARGE SCALE GENOMIC DNA]</scope>
    <source>
        <strain evidence="3">Navoj_Jal97</strain>
        <tissue evidence="3">Whole organism</tissue>
    </source>
</reference>
<proteinExistence type="predicted"/>
<dbReference type="STRING" id="7232.A0A484ATP3"/>
<comment type="caution">
    <text evidence="3">The sequence shown here is derived from an EMBL/GenBank/DDBJ whole genome shotgun (WGS) entry which is preliminary data.</text>
</comment>
<dbReference type="PANTHER" id="PTHR33064:SF37">
    <property type="entry name" value="RIBONUCLEASE H"/>
    <property type="match status" value="1"/>
</dbReference>
<protein>
    <submittedName>
        <fullName evidence="3">Uncharacterized protein</fullName>
    </submittedName>
</protein>
<feature type="domain" description="Reverse transcriptase/retrotransposon-derived protein RNase H-like" evidence="2">
    <location>
        <begin position="87"/>
        <end position="141"/>
    </location>
</feature>
<evidence type="ECO:0000313" key="3">
    <source>
        <dbReference type="EMBL" id="TDG38895.1"/>
    </source>
</evidence>
<dbReference type="AlphaFoldDB" id="A0A484ATP3"/>
<name>A0A484ATP3_DRONA</name>
<dbReference type="InterPro" id="IPR043128">
    <property type="entry name" value="Rev_trsase/Diguanyl_cyclase"/>
</dbReference>
<feature type="domain" description="Reverse transcriptase" evidence="1">
    <location>
        <begin position="2"/>
        <end position="71"/>
    </location>
</feature>
<dbReference type="Pfam" id="PF17919">
    <property type="entry name" value="RT_RNaseH_2"/>
    <property type="match status" value="1"/>
</dbReference>
<organism evidence="3 4">
    <name type="scientific">Drosophila navojoa</name>
    <name type="common">Fruit fly</name>
    <dbReference type="NCBI Taxonomy" id="7232"/>
    <lineage>
        <taxon>Eukaryota</taxon>
        <taxon>Metazoa</taxon>
        <taxon>Ecdysozoa</taxon>
        <taxon>Arthropoda</taxon>
        <taxon>Hexapoda</taxon>
        <taxon>Insecta</taxon>
        <taxon>Pterygota</taxon>
        <taxon>Neoptera</taxon>
        <taxon>Endopterygota</taxon>
        <taxon>Diptera</taxon>
        <taxon>Brachycera</taxon>
        <taxon>Muscomorpha</taxon>
        <taxon>Ephydroidea</taxon>
        <taxon>Drosophilidae</taxon>
        <taxon>Drosophila</taxon>
    </lineage>
</organism>
<dbReference type="SUPFAM" id="SSF56672">
    <property type="entry name" value="DNA/RNA polymerases"/>
    <property type="match status" value="1"/>
</dbReference>
<dbReference type="PANTHER" id="PTHR33064">
    <property type="entry name" value="POL PROTEIN"/>
    <property type="match status" value="1"/>
</dbReference>
<keyword evidence="4" id="KW-1185">Reference proteome</keyword>
<dbReference type="Proteomes" id="UP000295192">
    <property type="component" value="Unassembled WGS sequence"/>
</dbReference>
<sequence>MAADSREYTAFTVPGRGLFQWRVMLFGLHSAGATFQRALDTVIGPEMEPHTFAYLDDMVVVGATKEQYVAKRICSDPVKKDQKWICGEEQEEALRELKERLTTAPILDCPDFSAKFVLQTEASDYGLGAVLTQEAEGVIAYH</sequence>
<dbReference type="InterPro" id="IPR041577">
    <property type="entry name" value="RT_RNaseH_2"/>
</dbReference>
<gene>
    <name evidence="3" type="ORF">AWZ03_014685</name>
</gene>
<dbReference type="Gene3D" id="3.10.10.10">
    <property type="entry name" value="HIV Type 1 Reverse Transcriptase, subunit A, domain 1"/>
    <property type="match status" value="1"/>
</dbReference>
<dbReference type="InterPro" id="IPR043502">
    <property type="entry name" value="DNA/RNA_pol_sf"/>
</dbReference>
<dbReference type="InterPro" id="IPR000477">
    <property type="entry name" value="RT_dom"/>
</dbReference>
<dbReference type="Gene3D" id="3.30.70.270">
    <property type="match status" value="1"/>
</dbReference>
<evidence type="ECO:0000259" key="1">
    <source>
        <dbReference type="Pfam" id="PF00078"/>
    </source>
</evidence>
<dbReference type="GO" id="GO:0071897">
    <property type="term" value="P:DNA biosynthetic process"/>
    <property type="evidence" value="ECO:0007669"/>
    <property type="project" value="UniProtKB-ARBA"/>
</dbReference>
<accession>A0A484ATP3</accession>
<evidence type="ECO:0000259" key="2">
    <source>
        <dbReference type="Pfam" id="PF17919"/>
    </source>
</evidence>
<dbReference type="Pfam" id="PF00078">
    <property type="entry name" value="RVT_1"/>
    <property type="match status" value="1"/>
</dbReference>
<evidence type="ECO:0000313" key="4">
    <source>
        <dbReference type="Proteomes" id="UP000295192"/>
    </source>
</evidence>